<evidence type="ECO:0000256" key="3">
    <source>
        <dbReference type="ARBA" id="ARBA00023163"/>
    </source>
</evidence>
<name>A0A259U2A6_9BACT</name>
<evidence type="ECO:0000313" key="6">
    <source>
        <dbReference type="Proteomes" id="UP000216446"/>
    </source>
</evidence>
<feature type="domain" description="HTH arsR-type" evidence="4">
    <location>
        <begin position="1"/>
        <end position="98"/>
    </location>
</feature>
<dbReference type="InterPro" id="IPR036390">
    <property type="entry name" value="WH_DNA-bd_sf"/>
</dbReference>
<dbReference type="InterPro" id="IPR036388">
    <property type="entry name" value="WH-like_DNA-bd_sf"/>
</dbReference>
<dbReference type="PRINTS" id="PR00778">
    <property type="entry name" value="HTHARSR"/>
</dbReference>
<proteinExistence type="predicted"/>
<dbReference type="Pfam" id="PF12840">
    <property type="entry name" value="HTH_20"/>
    <property type="match status" value="1"/>
</dbReference>
<dbReference type="PROSITE" id="PS50987">
    <property type="entry name" value="HTH_ARSR_2"/>
    <property type="match status" value="1"/>
</dbReference>
<dbReference type="OrthoDB" id="9800049at2"/>
<dbReference type="SMART" id="SM00418">
    <property type="entry name" value="HTH_ARSR"/>
    <property type="match status" value="1"/>
</dbReference>
<keyword evidence="2" id="KW-0238">DNA-binding</keyword>
<dbReference type="InterPro" id="IPR011991">
    <property type="entry name" value="ArsR-like_HTH"/>
</dbReference>
<dbReference type="PANTHER" id="PTHR33154:SF15">
    <property type="entry name" value="REGULATORY PROTEIN ARSR"/>
    <property type="match status" value="1"/>
</dbReference>
<dbReference type="Gene3D" id="1.10.10.10">
    <property type="entry name" value="Winged helix-like DNA-binding domain superfamily/Winged helix DNA-binding domain"/>
    <property type="match status" value="1"/>
</dbReference>
<evidence type="ECO:0000259" key="4">
    <source>
        <dbReference type="PROSITE" id="PS50987"/>
    </source>
</evidence>
<organism evidence="5 6">
    <name type="scientific">Rubricoccus marinus</name>
    <dbReference type="NCBI Taxonomy" id="716817"/>
    <lineage>
        <taxon>Bacteria</taxon>
        <taxon>Pseudomonadati</taxon>
        <taxon>Rhodothermota</taxon>
        <taxon>Rhodothermia</taxon>
        <taxon>Rhodothermales</taxon>
        <taxon>Rubricoccaceae</taxon>
        <taxon>Rubricoccus</taxon>
    </lineage>
</organism>
<sequence>MTTPPETLAPLAKALAHPARLRVLAALGARGECLCGEIVEVVGLAQSTVSQHLKVLREAGLVTGTVDGPRTCYCLSPAGIAHAKDAFTSLFDDLHGHACC</sequence>
<dbReference type="SUPFAM" id="SSF46785">
    <property type="entry name" value="Winged helix' DNA-binding domain"/>
    <property type="match status" value="1"/>
</dbReference>
<dbReference type="Proteomes" id="UP000216446">
    <property type="component" value="Unassembled WGS sequence"/>
</dbReference>
<dbReference type="NCBIfam" id="NF033788">
    <property type="entry name" value="HTH_metalloreg"/>
    <property type="match status" value="1"/>
</dbReference>
<dbReference type="InParanoid" id="A0A259U2A6"/>
<dbReference type="InterPro" id="IPR001845">
    <property type="entry name" value="HTH_ArsR_DNA-bd_dom"/>
</dbReference>
<dbReference type="RefSeq" id="WP_094550155.1">
    <property type="nucleotide sequence ID" value="NZ_MQWB01000001.1"/>
</dbReference>
<dbReference type="AlphaFoldDB" id="A0A259U2A6"/>
<dbReference type="PANTHER" id="PTHR33154">
    <property type="entry name" value="TRANSCRIPTIONAL REGULATOR, ARSR FAMILY"/>
    <property type="match status" value="1"/>
</dbReference>
<keyword evidence="1" id="KW-0805">Transcription regulation</keyword>
<comment type="caution">
    <text evidence="5">The sequence shown here is derived from an EMBL/GenBank/DDBJ whole genome shotgun (WGS) entry which is preliminary data.</text>
</comment>
<dbReference type="GO" id="GO:0003677">
    <property type="term" value="F:DNA binding"/>
    <property type="evidence" value="ECO:0007669"/>
    <property type="project" value="UniProtKB-KW"/>
</dbReference>
<accession>A0A259U2A6</accession>
<gene>
    <name evidence="5" type="ORF">BSZ36_14455</name>
</gene>
<dbReference type="CDD" id="cd00090">
    <property type="entry name" value="HTH_ARSR"/>
    <property type="match status" value="1"/>
</dbReference>
<dbReference type="EMBL" id="MQWB01000001">
    <property type="protein sequence ID" value="OZC04080.1"/>
    <property type="molecule type" value="Genomic_DNA"/>
</dbReference>
<dbReference type="InterPro" id="IPR051081">
    <property type="entry name" value="HTH_MetalResp_TranReg"/>
</dbReference>
<evidence type="ECO:0000313" key="5">
    <source>
        <dbReference type="EMBL" id="OZC04080.1"/>
    </source>
</evidence>
<keyword evidence="3" id="KW-0804">Transcription</keyword>
<dbReference type="FunCoup" id="A0A259U2A6">
    <property type="interactions" value="109"/>
</dbReference>
<keyword evidence="6" id="KW-1185">Reference proteome</keyword>
<protein>
    <recommendedName>
        <fullName evidence="4">HTH arsR-type domain-containing protein</fullName>
    </recommendedName>
</protein>
<reference evidence="5 6" key="1">
    <citation type="submission" date="2016-11" db="EMBL/GenBank/DDBJ databases">
        <title>Study of marine rhodopsin-containing bacteria.</title>
        <authorList>
            <person name="Yoshizawa S."/>
            <person name="Kumagai Y."/>
            <person name="Kogure K."/>
        </authorList>
    </citation>
    <scope>NUCLEOTIDE SEQUENCE [LARGE SCALE GENOMIC DNA]</scope>
    <source>
        <strain evidence="5 6">SG-29</strain>
    </source>
</reference>
<evidence type="ECO:0000256" key="1">
    <source>
        <dbReference type="ARBA" id="ARBA00023015"/>
    </source>
</evidence>
<dbReference type="GO" id="GO:0003700">
    <property type="term" value="F:DNA-binding transcription factor activity"/>
    <property type="evidence" value="ECO:0007669"/>
    <property type="project" value="InterPro"/>
</dbReference>
<evidence type="ECO:0000256" key="2">
    <source>
        <dbReference type="ARBA" id="ARBA00023125"/>
    </source>
</evidence>